<protein>
    <recommendedName>
        <fullName evidence="3">F-box domain-containing protein</fullName>
    </recommendedName>
</protein>
<proteinExistence type="predicted"/>
<dbReference type="AlphaFoldDB" id="A0A2N1N8F6"/>
<evidence type="ECO:0000313" key="1">
    <source>
        <dbReference type="EMBL" id="PKK70183.1"/>
    </source>
</evidence>
<reference evidence="1 2" key="2">
    <citation type="submission" date="2017-10" db="EMBL/GenBank/DDBJ databases">
        <title>Extensive intraspecific genome diversity in a model arbuscular mycorrhizal fungus.</title>
        <authorList>
            <person name="Chen E.C.H."/>
            <person name="Morin E."/>
            <person name="Baudet D."/>
            <person name="Noel J."/>
            <person name="Ndikumana S."/>
            <person name="Charron P."/>
            <person name="St-Onge C."/>
            <person name="Giorgi J."/>
            <person name="Grigoriev I.V."/>
            <person name="Roux C."/>
            <person name="Martin F.M."/>
            <person name="Corradi N."/>
        </authorList>
    </citation>
    <scope>NUCLEOTIDE SEQUENCE [LARGE SCALE GENOMIC DNA]</scope>
    <source>
        <strain evidence="1 2">C2</strain>
    </source>
</reference>
<reference evidence="1 2" key="1">
    <citation type="submission" date="2016-04" db="EMBL/GenBank/DDBJ databases">
        <title>Genome analyses suggest a sexual origin of heterokaryosis in a supposedly ancient asexual fungus.</title>
        <authorList>
            <person name="Ropars J."/>
            <person name="Sedzielewska K."/>
            <person name="Noel J."/>
            <person name="Charron P."/>
            <person name="Farinelli L."/>
            <person name="Marton T."/>
            <person name="Kruger M."/>
            <person name="Pelin A."/>
            <person name="Brachmann A."/>
            <person name="Corradi N."/>
        </authorList>
    </citation>
    <scope>NUCLEOTIDE SEQUENCE [LARGE SCALE GENOMIC DNA]</scope>
    <source>
        <strain evidence="1 2">C2</strain>
    </source>
</reference>
<name>A0A2N1N8F6_9GLOM</name>
<evidence type="ECO:0008006" key="3">
    <source>
        <dbReference type="Google" id="ProtNLM"/>
    </source>
</evidence>
<dbReference type="VEuPathDB" id="FungiDB:RhiirFUN_010068"/>
<evidence type="ECO:0000313" key="2">
    <source>
        <dbReference type="Proteomes" id="UP000233469"/>
    </source>
</evidence>
<accession>A0A2N1N8F6</accession>
<dbReference type="VEuPathDB" id="FungiDB:RhiirA1_462765"/>
<dbReference type="Proteomes" id="UP000233469">
    <property type="component" value="Unassembled WGS sequence"/>
</dbReference>
<organism evidence="1 2">
    <name type="scientific">Rhizophagus irregularis</name>
    <dbReference type="NCBI Taxonomy" id="588596"/>
    <lineage>
        <taxon>Eukaryota</taxon>
        <taxon>Fungi</taxon>
        <taxon>Fungi incertae sedis</taxon>
        <taxon>Mucoromycota</taxon>
        <taxon>Glomeromycotina</taxon>
        <taxon>Glomeromycetes</taxon>
        <taxon>Glomerales</taxon>
        <taxon>Glomeraceae</taxon>
        <taxon>Rhizophagus</taxon>
    </lineage>
</organism>
<comment type="caution">
    <text evidence="1">The sequence shown here is derived from an EMBL/GenBank/DDBJ whole genome shotgun (WGS) entry which is preliminary data.</text>
</comment>
<gene>
    <name evidence="1" type="ORF">RhiirC2_780059</name>
</gene>
<sequence>MACSKIFSGDLPELTYKIVQYFRKDFSTLYSCILVNRFWCRLAIPLLWEDPFSAPTKNYHCIEIYSHYFNEDSKAKFNGYGIYDLVPTYTLFNYPSFIKYLNMQNIRHSIGKWIETLMKYDYRNKLKNLVYKSLFEIFIGNGGNLHSFEVVMTMDSDFNDTIMELILQNPNFIYNIRNIKFFYNYNSSPSNIMNIIPFLKFLYSNCYSISSIIFHFHIFNVNSNDFSLIEKYFSQIIISQHNLKMISFGSSDILYNPFLSLKNSNCSNTLNTIIFDSIDFGNIITILHEVFDQLNVLESIHILYCDSLNSNFVQQIIKVIKPFKLKSLFMNEILNVESLLLLLQKIGDYLENFGFGFIEETKYDEPKRQLLEFILKYCTNLIYFDPGTPDDINIYSLIQSGQNINYLTIELDDFIYYTIYKEYSSNVLKNLGQVLPSNLEYLCLSISFNIHDLKIFLNNSQNIFIKKLLIKNIDGERDILFYIKEYIMKKERVKYFAFLDTENEGYKELVFLKDEVNEFKLYNIIVQQYVDLYITASSFLEDYYILNK</sequence>
<dbReference type="EMBL" id="LLXL01000648">
    <property type="protein sequence ID" value="PKK70183.1"/>
    <property type="molecule type" value="Genomic_DNA"/>
</dbReference>